<feature type="non-terminal residue" evidence="1">
    <location>
        <position position="1"/>
    </location>
</feature>
<gene>
    <name evidence="1" type="ORF">L210DRAFT_792550</name>
</gene>
<dbReference type="EMBL" id="WHUW01000010">
    <property type="protein sequence ID" value="KAF8441628.1"/>
    <property type="molecule type" value="Genomic_DNA"/>
</dbReference>
<protein>
    <recommendedName>
        <fullName evidence="3">F-box domain-containing protein</fullName>
    </recommendedName>
</protein>
<name>A0AAD4BW99_BOLED</name>
<keyword evidence="2" id="KW-1185">Reference proteome</keyword>
<evidence type="ECO:0000313" key="1">
    <source>
        <dbReference type="EMBL" id="KAF8441628.1"/>
    </source>
</evidence>
<dbReference type="AlphaFoldDB" id="A0AAD4BW99"/>
<evidence type="ECO:0000313" key="2">
    <source>
        <dbReference type="Proteomes" id="UP001194468"/>
    </source>
</evidence>
<reference evidence="1" key="1">
    <citation type="submission" date="2019-10" db="EMBL/GenBank/DDBJ databases">
        <authorList>
            <consortium name="DOE Joint Genome Institute"/>
            <person name="Kuo A."/>
            <person name="Miyauchi S."/>
            <person name="Kiss E."/>
            <person name="Drula E."/>
            <person name="Kohler A."/>
            <person name="Sanchez-Garcia M."/>
            <person name="Andreopoulos B."/>
            <person name="Barry K.W."/>
            <person name="Bonito G."/>
            <person name="Buee M."/>
            <person name="Carver A."/>
            <person name="Chen C."/>
            <person name="Cichocki N."/>
            <person name="Clum A."/>
            <person name="Culley D."/>
            <person name="Crous P.W."/>
            <person name="Fauchery L."/>
            <person name="Girlanda M."/>
            <person name="Hayes R."/>
            <person name="Keri Z."/>
            <person name="LaButti K."/>
            <person name="Lipzen A."/>
            <person name="Lombard V."/>
            <person name="Magnuson J."/>
            <person name="Maillard F."/>
            <person name="Morin E."/>
            <person name="Murat C."/>
            <person name="Nolan M."/>
            <person name="Ohm R."/>
            <person name="Pangilinan J."/>
            <person name="Pereira M."/>
            <person name="Perotto S."/>
            <person name="Peter M."/>
            <person name="Riley R."/>
            <person name="Sitrit Y."/>
            <person name="Stielow B."/>
            <person name="Szollosi G."/>
            <person name="Zifcakova L."/>
            <person name="Stursova M."/>
            <person name="Spatafora J.W."/>
            <person name="Tedersoo L."/>
            <person name="Vaario L.-M."/>
            <person name="Yamada A."/>
            <person name="Yan M."/>
            <person name="Wang P."/>
            <person name="Xu J."/>
            <person name="Bruns T."/>
            <person name="Baldrian P."/>
            <person name="Vilgalys R."/>
            <person name="Henrissat B."/>
            <person name="Grigoriev I.V."/>
            <person name="Hibbett D."/>
            <person name="Nagy L.G."/>
            <person name="Martin F.M."/>
        </authorList>
    </citation>
    <scope>NUCLEOTIDE SEQUENCE</scope>
    <source>
        <strain evidence="1">BED1</strain>
    </source>
</reference>
<evidence type="ECO:0008006" key="3">
    <source>
        <dbReference type="Google" id="ProtNLM"/>
    </source>
</evidence>
<comment type="caution">
    <text evidence="1">The sequence shown here is derived from an EMBL/GenBank/DDBJ whole genome shotgun (WGS) entry which is preliminary data.</text>
</comment>
<dbReference type="Proteomes" id="UP001194468">
    <property type="component" value="Unassembled WGS sequence"/>
</dbReference>
<proteinExistence type="predicted"/>
<reference evidence="1" key="2">
    <citation type="journal article" date="2020" name="Nat. Commun.">
        <title>Large-scale genome sequencing of mycorrhizal fungi provides insights into the early evolution of symbiotic traits.</title>
        <authorList>
            <person name="Miyauchi S."/>
            <person name="Kiss E."/>
            <person name="Kuo A."/>
            <person name="Drula E."/>
            <person name="Kohler A."/>
            <person name="Sanchez-Garcia M."/>
            <person name="Morin E."/>
            <person name="Andreopoulos B."/>
            <person name="Barry K.W."/>
            <person name="Bonito G."/>
            <person name="Buee M."/>
            <person name="Carver A."/>
            <person name="Chen C."/>
            <person name="Cichocki N."/>
            <person name="Clum A."/>
            <person name="Culley D."/>
            <person name="Crous P.W."/>
            <person name="Fauchery L."/>
            <person name="Girlanda M."/>
            <person name="Hayes R.D."/>
            <person name="Keri Z."/>
            <person name="LaButti K."/>
            <person name="Lipzen A."/>
            <person name="Lombard V."/>
            <person name="Magnuson J."/>
            <person name="Maillard F."/>
            <person name="Murat C."/>
            <person name="Nolan M."/>
            <person name="Ohm R.A."/>
            <person name="Pangilinan J."/>
            <person name="Pereira M.F."/>
            <person name="Perotto S."/>
            <person name="Peter M."/>
            <person name="Pfister S."/>
            <person name="Riley R."/>
            <person name="Sitrit Y."/>
            <person name="Stielow J.B."/>
            <person name="Szollosi G."/>
            <person name="Zifcakova L."/>
            <person name="Stursova M."/>
            <person name="Spatafora J.W."/>
            <person name="Tedersoo L."/>
            <person name="Vaario L.M."/>
            <person name="Yamada A."/>
            <person name="Yan M."/>
            <person name="Wang P."/>
            <person name="Xu J."/>
            <person name="Bruns T."/>
            <person name="Baldrian P."/>
            <person name="Vilgalys R."/>
            <person name="Dunand C."/>
            <person name="Henrissat B."/>
            <person name="Grigoriev I.V."/>
            <person name="Hibbett D."/>
            <person name="Nagy L.G."/>
            <person name="Martin F.M."/>
        </authorList>
    </citation>
    <scope>NUCLEOTIDE SEQUENCE</scope>
    <source>
        <strain evidence="1">BED1</strain>
    </source>
</reference>
<sequence length="137" mass="15573">MHHTLEIPEILLDIFGRCRSPGTGTETASSDLPALARTCRAFKEPALDLLWENLPDPSPIVRCLPEASHYSQISPEKENKCYSFCRTLTQTEWDILRSYTRRIQSLADDGGDRDRLDWKSVKTFLNPPIASPLFPNL</sequence>
<organism evidence="1 2">
    <name type="scientific">Boletus edulis BED1</name>
    <dbReference type="NCBI Taxonomy" id="1328754"/>
    <lineage>
        <taxon>Eukaryota</taxon>
        <taxon>Fungi</taxon>
        <taxon>Dikarya</taxon>
        <taxon>Basidiomycota</taxon>
        <taxon>Agaricomycotina</taxon>
        <taxon>Agaricomycetes</taxon>
        <taxon>Agaricomycetidae</taxon>
        <taxon>Boletales</taxon>
        <taxon>Boletineae</taxon>
        <taxon>Boletaceae</taxon>
        <taxon>Boletoideae</taxon>
        <taxon>Boletus</taxon>
    </lineage>
</organism>
<accession>A0AAD4BW99</accession>